<dbReference type="Pfam" id="PF02163">
    <property type="entry name" value="Peptidase_M50"/>
    <property type="match status" value="1"/>
</dbReference>
<keyword evidence="10 11" id="KW-0472">Membrane</keyword>
<feature type="transmembrane region" description="Helical" evidence="11">
    <location>
        <begin position="273"/>
        <end position="293"/>
    </location>
</feature>
<evidence type="ECO:0000256" key="11">
    <source>
        <dbReference type="SAM" id="Phobius"/>
    </source>
</evidence>
<feature type="transmembrane region" description="Helical" evidence="11">
    <location>
        <begin position="320"/>
        <end position="341"/>
    </location>
</feature>
<keyword evidence="4" id="KW-0645">Protease</keyword>
<dbReference type="SMART" id="SM00228">
    <property type="entry name" value="PDZ"/>
    <property type="match status" value="1"/>
</dbReference>
<reference evidence="13 14" key="1">
    <citation type="journal article" date="2016" name="Nat. Commun.">
        <title>Thousands of microbial genomes shed light on interconnected biogeochemical processes in an aquifer system.</title>
        <authorList>
            <person name="Anantharaman K."/>
            <person name="Brown C.T."/>
            <person name="Hug L.A."/>
            <person name="Sharon I."/>
            <person name="Castelle C.J."/>
            <person name="Probst A.J."/>
            <person name="Thomas B.C."/>
            <person name="Singh A."/>
            <person name="Wilkins M.J."/>
            <person name="Karaoz U."/>
            <person name="Brodie E.L."/>
            <person name="Williams K.H."/>
            <person name="Hubbard S.S."/>
            <person name="Banfield J.F."/>
        </authorList>
    </citation>
    <scope>NUCLEOTIDE SEQUENCE [LARGE SCALE GENOMIC DNA]</scope>
</reference>
<feature type="domain" description="PDZ" evidence="12">
    <location>
        <begin position="110"/>
        <end position="182"/>
    </location>
</feature>
<evidence type="ECO:0000256" key="2">
    <source>
        <dbReference type="ARBA" id="ARBA00004141"/>
    </source>
</evidence>
<dbReference type="SUPFAM" id="SSF50156">
    <property type="entry name" value="PDZ domain-like"/>
    <property type="match status" value="1"/>
</dbReference>
<dbReference type="Gene3D" id="2.30.42.10">
    <property type="match status" value="1"/>
</dbReference>
<dbReference type="GO" id="GO:0006508">
    <property type="term" value="P:proteolysis"/>
    <property type="evidence" value="ECO:0007669"/>
    <property type="project" value="UniProtKB-KW"/>
</dbReference>
<proteinExistence type="inferred from homology"/>
<dbReference type="InterPro" id="IPR036034">
    <property type="entry name" value="PDZ_sf"/>
</dbReference>
<dbReference type="PANTHER" id="PTHR42837:SF2">
    <property type="entry name" value="MEMBRANE METALLOPROTEASE ARASP2, CHLOROPLASTIC-RELATED"/>
    <property type="match status" value="1"/>
</dbReference>
<keyword evidence="5 11" id="KW-0812">Transmembrane</keyword>
<evidence type="ECO:0000313" key="14">
    <source>
        <dbReference type="Proteomes" id="UP000177279"/>
    </source>
</evidence>
<protein>
    <recommendedName>
        <fullName evidence="12">PDZ domain-containing protein</fullName>
    </recommendedName>
</protein>
<sequence>MSVIIFLIILSALIVVHELGHFLAARKFGIRVDEFGLGYPPLAKKLFKWKGADFTLNWLPFGGFVKIYGESPTEENAKSPESFQSKNRGIQAAVLVAGVFFNFLFAWLLISLGFMTGIPSPAGMDLPLTNPHTVITLVVPGSPAALAGFKVGDVIRSFTPEEATSYIKSSAGPIRFDIQRGKEILQKTVTPETGILPGTRAIGISMETIGTVRLPPHKALWQGLKTASALTWLTGKAIGTLISQAVLGRADLTAVTGPVGIVGMVGEIRQLGLSYLVTFTALLSINLSIINLLPFPALDGGRLVFVAIESATRKKIPPRFFNAVNAMGFALLIFLMILITVRDVRNIF</sequence>
<comment type="caution">
    <text evidence="13">The sequence shown here is derived from an EMBL/GenBank/DDBJ whole genome shotgun (WGS) entry which is preliminary data.</text>
</comment>
<evidence type="ECO:0000256" key="8">
    <source>
        <dbReference type="ARBA" id="ARBA00022989"/>
    </source>
</evidence>
<dbReference type="InterPro" id="IPR004387">
    <property type="entry name" value="Pept_M50_Zn"/>
</dbReference>
<evidence type="ECO:0000256" key="3">
    <source>
        <dbReference type="ARBA" id="ARBA00007931"/>
    </source>
</evidence>
<dbReference type="Proteomes" id="UP000177279">
    <property type="component" value="Unassembled WGS sequence"/>
</dbReference>
<keyword evidence="9" id="KW-0482">Metalloprotease</keyword>
<name>A0A1G2TI99_9BACT</name>
<feature type="transmembrane region" description="Helical" evidence="11">
    <location>
        <begin position="90"/>
        <end position="110"/>
    </location>
</feature>
<dbReference type="AlphaFoldDB" id="A0A1G2TI99"/>
<evidence type="ECO:0000256" key="6">
    <source>
        <dbReference type="ARBA" id="ARBA00022801"/>
    </source>
</evidence>
<dbReference type="CDD" id="cd06163">
    <property type="entry name" value="S2P-M50_PDZ_RseP-like"/>
    <property type="match status" value="1"/>
</dbReference>
<evidence type="ECO:0000256" key="1">
    <source>
        <dbReference type="ARBA" id="ARBA00001947"/>
    </source>
</evidence>
<evidence type="ECO:0000256" key="7">
    <source>
        <dbReference type="ARBA" id="ARBA00022833"/>
    </source>
</evidence>
<keyword evidence="7" id="KW-0862">Zinc</keyword>
<dbReference type="Pfam" id="PF17820">
    <property type="entry name" value="PDZ_6"/>
    <property type="match status" value="1"/>
</dbReference>
<evidence type="ECO:0000256" key="4">
    <source>
        <dbReference type="ARBA" id="ARBA00022670"/>
    </source>
</evidence>
<dbReference type="EMBL" id="MHVS01000003">
    <property type="protein sequence ID" value="OHA96923.1"/>
    <property type="molecule type" value="Genomic_DNA"/>
</dbReference>
<dbReference type="GO" id="GO:0004222">
    <property type="term" value="F:metalloendopeptidase activity"/>
    <property type="evidence" value="ECO:0007669"/>
    <property type="project" value="InterPro"/>
</dbReference>
<dbReference type="GO" id="GO:0016020">
    <property type="term" value="C:membrane"/>
    <property type="evidence" value="ECO:0007669"/>
    <property type="project" value="UniProtKB-SubCell"/>
</dbReference>
<dbReference type="InterPro" id="IPR041489">
    <property type="entry name" value="PDZ_6"/>
</dbReference>
<comment type="subcellular location">
    <subcellularLocation>
        <location evidence="2">Membrane</location>
        <topology evidence="2">Multi-pass membrane protein</topology>
    </subcellularLocation>
</comment>
<evidence type="ECO:0000259" key="12">
    <source>
        <dbReference type="SMART" id="SM00228"/>
    </source>
</evidence>
<dbReference type="InterPro" id="IPR008915">
    <property type="entry name" value="Peptidase_M50"/>
</dbReference>
<evidence type="ECO:0000256" key="9">
    <source>
        <dbReference type="ARBA" id="ARBA00023049"/>
    </source>
</evidence>
<evidence type="ECO:0000256" key="5">
    <source>
        <dbReference type="ARBA" id="ARBA00022692"/>
    </source>
</evidence>
<keyword evidence="6" id="KW-0378">Hydrolase</keyword>
<keyword evidence="8 11" id="KW-1133">Transmembrane helix</keyword>
<accession>A0A1G2TI99</accession>
<dbReference type="InterPro" id="IPR001478">
    <property type="entry name" value="PDZ"/>
</dbReference>
<organism evidence="13 14">
    <name type="scientific">Candidatus Zambryskibacteria bacterium RIFCSPHIGHO2_02_FULL_43_37</name>
    <dbReference type="NCBI Taxonomy" id="1802749"/>
    <lineage>
        <taxon>Bacteria</taxon>
        <taxon>Candidatus Zambryskiibacteriota</taxon>
    </lineage>
</organism>
<evidence type="ECO:0000313" key="13">
    <source>
        <dbReference type="EMBL" id="OHA96923.1"/>
    </source>
</evidence>
<gene>
    <name evidence="13" type="ORF">A3D49_02350</name>
</gene>
<evidence type="ECO:0000256" key="10">
    <source>
        <dbReference type="ARBA" id="ARBA00023136"/>
    </source>
</evidence>
<dbReference type="PANTHER" id="PTHR42837">
    <property type="entry name" value="REGULATOR OF SIGMA-E PROTEASE RSEP"/>
    <property type="match status" value="1"/>
</dbReference>
<comment type="similarity">
    <text evidence="3">Belongs to the peptidase M50B family.</text>
</comment>
<comment type="cofactor">
    <cofactor evidence="1">
        <name>Zn(2+)</name>
        <dbReference type="ChEBI" id="CHEBI:29105"/>
    </cofactor>
</comment>